<dbReference type="SMART" id="SM00382">
    <property type="entry name" value="AAA"/>
    <property type="match status" value="1"/>
</dbReference>
<dbReference type="InterPro" id="IPR013563">
    <property type="entry name" value="Oligopep_ABC_C"/>
</dbReference>
<keyword evidence="3" id="KW-0472">Membrane</keyword>
<dbReference type="GO" id="GO:0055085">
    <property type="term" value="P:transmembrane transport"/>
    <property type="evidence" value="ECO:0007669"/>
    <property type="project" value="UniProtKB-ARBA"/>
</dbReference>
<dbReference type="InterPro" id="IPR050319">
    <property type="entry name" value="ABC_transp_ATP-bind"/>
</dbReference>
<dbReference type="InterPro" id="IPR017871">
    <property type="entry name" value="ABC_transporter-like_CS"/>
</dbReference>
<dbReference type="Proteomes" id="UP000541185">
    <property type="component" value="Unassembled WGS sequence"/>
</dbReference>
<protein>
    <submittedName>
        <fullName evidence="7">ATP-binding cassette domain-containing protein</fullName>
    </submittedName>
</protein>
<keyword evidence="4" id="KW-0547">Nucleotide-binding</keyword>
<dbReference type="Pfam" id="PF00005">
    <property type="entry name" value="ABC_tran"/>
    <property type="match status" value="1"/>
</dbReference>
<dbReference type="PROSITE" id="PS50893">
    <property type="entry name" value="ABC_TRANSPORTER_2"/>
    <property type="match status" value="1"/>
</dbReference>
<dbReference type="EMBL" id="JABBFX010000002">
    <property type="protein sequence ID" value="NML46117.1"/>
    <property type="molecule type" value="Genomic_DNA"/>
</dbReference>
<proteinExistence type="inferred from homology"/>
<keyword evidence="2" id="KW-0813">Transport</keyword>
<evidence type="ECO:0000313" key="8">
    <source>
        <dbReference type="Proteomes" id="UP000541185"/>
    </source>
</evidence>
<gene>
    <name evidence="7" type="ORF">HHL11_20385</name>
</gene>
<dbReference type="SUPFAM" id="SSF52540">
    <property type="entry name" value="P-loop containing nucleoside triphosphate hydrolases"/>
    <property type="match status" value="1"/>
</dbReference>
<dbReference type="Pfam" id="PF08352">
    <property type="entry name" value="oligo_HPY"/>
    <property type="match status" value="1"/>
</dbReference>
<evidence type="ECO:0000256" key="1">
    <source>
        <dbReference type="ARBA" id="ARBA00005417"/>
    </source>
</evidence>
<evidence type="ECO:0000313" key="7">
    <source>
        <dbReference type="EMBL" id="NML46117.1"/>
    </source>
</evidence>
<dbReference type="FunFam" id="3.40.50.300:FF:000016">
    <property type="entry name" value="Oligopeptide ABC transporter ATP-binding component"/>
    <property type="match status" value="1"/>
</dbReference>
<keyword evidence="3" id="KW-1003">Cell membrane</keyword>
<dbReference type="PANTHER" id="PTHR43776:SF7">
    <property type="entry name" value="D,D-DIPEPTIDE TRANSPORT ATP-BINDING PROTEIN DDPF-RELATED"/>
    <property type="match status" value="1"/>
</dbReference>
<dbReference type="InterPro" id="IPR003593">
    <property type="entry name" value="AAA+_ATPase"/>
</dbReference>
<evidence type="ECO:0000256" key="2">
    <source>
        <dbReference type="ARBA" id="ARBA00022448"/>
    </source>
</evidence>
<reference evidence="7 8" key="1">
    <citation type="submission" date="2020-04" db="EMBL/GenBank/DDBJ databases">
        <title>Ramlibacter sp. G-1-2-2 isolated from soil.</title>
        <authorList>
            <person name="Dahal R.H."/>
        </authorList>
    </citation>
    <scope>NUCLEOTIDE SEQUENCE [LARGE SCALE GENOMIC DNA]</scope>
    <source>
        <strain evidence="7 8">G-1-2-2</strain>
    </source>
</reference>
<dbReference type="AlphaFoldDB" id="A0A848H6J4"/>
<dbReference type="PANTHER" id="PTHR43776">
    <property type="entry name" value="TRANSPORT ATP-BINDING PROTEIN"/>
    <property type="match status" value="1"/>
</dbReference>
<dbReference type="CDD" id="cd03257">
    <property type="entry name" value="ABC_NikE_OppD_transporters"/>
    <property type="match status" value="1"/>
</dbReference>
<dbReference type="PROSITE" id="PS00211">
    <property type="entry name" value="ABC_TRANSPORTER_1"/>
    <property type="match status" value="1"/>
</dbReference>
<name>A0A848H6J4_9BURK</name>
<sequence length="365" mass="39710">MFDADGRSKPLLEVEGLVRHFGSAGGLFKPARAPVRAVDGVSFAVMRGETLALVGESGSGKSTTARLVLRLIDSSAGRIRFDGQDITDLSQRALRPLRQRMQMVFQDPFASLDPRLKVRQTLEEPLIVHGMGNAAERRARVDELLGLVGLSQHHADRYTHEFSGGQRQRVGIARALMLHPDLVVCDEPVSALDVSIQAQVVNLLKDLQARLRLTYLFIAHDLAVVKHMADRVAVMYLGQLVEIAPKHSLFANPRHPYTRMLLDAIPRPQPGEPSRHQAQAAGEVASPASAPAGCRFHPRCPFAIDRCRVEEPVLEPTEAGHMAACHRKNELAPWEAAAPAAASGSVAALRLALYAKRKAASTGTV</sequence>
<dbReference type="InterPro" id="IPR027417">
    <property type="entry name" value="P-loop_NTPase"/>
</dbReference>
<dbReference type="GO" id="GO:0015833">
    <property type="term" value="P:peptide transport"/>
    <property type="evidence" value="ECO:0007669"/>
    <property type="project" value="InterPro"/>
</dbReference>
<dbReference type="InterPro" id="IPR003439">
    <property type="entry name" value="ABC_transporter-like_ATP-bd"/>
</dbReference>
<comment type="caution">
    <text evidence="7">The sequence shown here is derived from an EMBL/GenBank/DDBJ whole genome shotgun (WGS) entry which is preliminary data.</text>
</comment>
<comment type="similarity">
    <text evidence="1">Belongs to the ABC transporter superfamily.</text>
</comment>
<evidence type="ECO:0000256" key="4">
    <source>
        <dbReference type="ARBA" id="ARBA00022741"/>
    </source>
</evidence>
<accession>A0A848H6J4</accession>
<keyword evidence="8" id="KW-1185">Reference proteome</keyword>
<feature type="domain" description="ABC transporter" evidence="6">
    <location>
        <begin position="12"/>
        <end position="262"/>
    </location>
</feature>
<dbReference type="GO" id="GO:0005524">
    <property type="term" value="F:ATP binding"/>
    <property type="evidence" value="ECO:0007669"/>
    <property type="project" value="UniProtKB-KW"/>
</dbReference>
<dbReference type="NCBIfam" id="TIGR01727">
    <property type="entry name" value="oligo_HPY"/>
    <property type="match status" value="1"/>
</dbReference>
<evidence type="ECO:0000259" key="6">
    <source>
        <dbReference type="PROSITE" id="PS50893"/>
    </source>
</evidence>
<organism evidence="7 8">
    <name type="scientific">Ramlibacter agri</name>
    <dbReference type="NCBI Taxonomy" id="2728837"/>
    <lineage>
        <taxon>Bacteria</taxon>
        <taxon>Pseudomonadati</taxon>
        <taxon>Pseudomonadota</taxon>
        <taxon>Betaproteobacteria</taxon>
        <taxon>Burkholderiales</taxon>
        <taxon>Comamonadaceae</taxon>
        <taxon>Ramlibacter</taxon>
    </lineage>
</organism>
<evidence type="ECO:0000256" key="3">
    <source>
        <dbReference type="ARBA" id="ARBA00022475"/>
    </source>
</evidence>
<evidence type="ECO:0000256" key="5">
    <source>
        <dbReference type="ARBA" id="ARBA00022840"/>
    </source>
</evidence>
<dbReference type="Gene3D" id="3.40.50.300">
    <property type="entry name" value="P-loop containing nucleotide triphosphate hydrolases"/>
    <property type="match status" value="1"/>
</dbReference>
<keyword evidence="5 7" id="KW-0067">ATP-binding</keyword>
<dbReference type="GO" id="GO:0016887">
    <property type="term" value="F:ATP hydrolysis activity"/>
    <property type="evidence" value="ECO:0007669"/>
    <property type="project" value="InterPro"/>
</dbReference>